<gene>
    <name evidence="3" type="ORF">Fot_10881</name>
</gene>
<proteinExistence type="predicted"/>
<dbReference type="AlphaFoldDB" id="A0ABD1WIF8"/>
<dbReference type="InterPro" id="IPR058353">
    <property type="entry name" value="DUF8040"/>
</dbReference>
<reference evidence="4" key="1">
    <citation type="submission" date="2024-07" db="EMBL/GenBank/DDBJ databases">
        <title>Two chromosome-level genome assemblies of Korean endemic species Abeliophyllum distichum and Forsythia ovata (Oleaceae).</title>
        <authorList>
            <person name="Jang H."/>
        </authorList>
    </citation>
    <scope>NUCLEOTIDE SEQUENCE [LARGE SCALE GENOMIC DNA]</scope>
</reference>
<organism evidence="3 4">
    <name type="scientific">Forsythia ovata</name>
    <dbReference type="NCBI Taxonomy" id="205694"/>
    <lineage>
        <taxon>Eukaryota</taxon>
        <taxon>Viridiplantae</taxon>
        <taxon>Streptophyta</taxon>
        <taxon>Embryophyta</taxon>
        <taxon>Tracheophyta</taxon>
        <taxon>Spermatophyta</taxon>
        <taxon>Magnoliopsida</taxon>
        <taxon>eudicotyledons</taxon>
        <taxon>Gunneridae</taxon>
        <taxon>Pentapetalae</taxon>
        <taxon>asterids</taxon>
        <taxon>lamiids</taxon>
        <taxon>Lamiales</taxon>
        <taxon>Oleaceae</taxon>
        <taxon>Forsythieae</taxon>
        <taxon>Forsythia</taxon>
    </lineage>
</organism>
<accession>A0ABD1WIF8</accession>
<comment type="caution">
    <text evidence="3">The sequence shown here is derived from an EMBL/GenBank/DDBJ whole genome shotgun (WGS) entry which is preliminary data.</text>
</comment>
<keyword evidence="4" id="KW-1185">Reference proteome</keyword>
<evidence type="ECO:0000256" key="1">
    <source>
        <dbReference type="SAM" id="MobiDB-lite"/>
    </source>
</evidence>
<evidence type="ECO:0000313" key="4">
    <source>
        <dbReference type="Proteomes" id="UP001604277"/>
    </source>
</evidence>
<evidence type="ECO:0000259" key="2">
    <source>
        <dbReference type="Pfam" id="PF26138"/>
    </source>
</evidence>
<dbReference type="Pfam" id="PF26138">
    <property type="entry name" value="DUF8040"/>
    <property type="match status" value="1"/>
</dbReference>
<feature type="domain" description="DUF8040" evidence="2">
    <location>
        <begin position="60"/>
        <end position="105"/>
    </location>
</feature>
<feature type="region of interest" description="Disordered" evidence="1">
    <location>
        <begin position="1"/>
        <end position="24"/>
    </location>
</feature>
<evidence type="ECO:0000313" key="3">
    <source>
        <dbReference type="EMBL" id="KAL2549351.1"/>
    </source>
</evidence>
<protein>
    <recommendedName>
        <fullName evidence="2">DUF8040 domain-containing protein</fullName>
    </recommendedName>
</protein>
<dbReference type="EMBL" id="JBFOLJ010000003">
    <property type="protein sequence ID" value="KAL2549351.1"/>
    <property type="molecule type" value="Genomic_DNA"/>
</dbReference>
<name>A0ABD1WIF8_9LAMI</name>
<dbReference type="Proteomes" id="UP001604277">
    <property type="component" value="Unassembled WGS sequence"/>
</dbReference>
<sequence length="109" mass="12616">MASESNLVDNMSMDDSTNEDSSDDDFLFTDDFDANFGDFMMLNCFVANKGSTIGRRLCRTSLLIGKMYMLEILNGHSDVCYRNFCMQKHIFMNFCDTLKVRELLTYIKK</sequence>